<dbReference type="AlphaFoldDB" id="A0A1S3XHY9"/>
<dbReference type="SMART" id="SM00856">
    <property type="entry name" value="PMEI"/>
    <property type="match status" value="1"/>
</dbReference>
<name>A0A1S3XHY9_TOBAC</name>
<evidence type="ECO:0000256" key="5">
    <source>
        <dbReference type="ARBA" id="ARBA00013229"/>
    </source>
</evidence>
<dbReference type="Proteomes" id="UP000790787">
    <property type="component" value="Chromosome 22"/>
</dbReference>
<dbReference type="Pfam" id="PF04043">
    <property type="entry name" value="PMEI"/>
    <property type="match status" value="1"/>
</dbReference>
<evidence type="ECO:0000256" key="11">
    <source>
        <dbReference type="ARBA" id="ARBA00023157"/>
    </source>
</evidence>
<evidence type="ECO:0000256" key="10">
    <source>
        <dbReference type="ARBA" id="ARBA00023085"/>
    </source>
</evidence>
<keyword evidence="17" id="KW-1185">Reference proteome</keyword>
<comment type="pathway">
    <text evidence="2 16">Glycan metabolism; pectin degradation; 2-dehydro-3-deoxy-D-gluconate from pectin: step 1/5.</text>
</comment>
<evidence type="ECO:0000256" key="15">
    <source>
        <dbReference type="ARBA" id="ARBA00057335"/>
    </source>
</evidence>
<dbReference type="STRING" id="4097.A0A1S3XHY9"/>
<evidence type="ECO:0000313" key="18">
    <source>
        <dbReference type="RefSeq" id="XP_016439523.2"/>
    </source>
</evidence>
<dbReference type="UniPathway" id="UPA00545">
    <property type="reaction ID" value="UER00823"/>
</dbReference>
<keyword evidence="7" id="KW-0964">Secreted</keyword>
<keyword evidence="8" id="KW-0732">Signal</keyword>
<dbReference type="GeneID" id="107765400"/>
<dbReference type="PANTHER" id="PTHR31707">
    <property type="entry name" value="PECTINESTERASE"/>
    <property type="match status" value="1"/>
</dbReference>
<dbReference type="FunFam" id="2.160.20.10:FF:000001">
    <property type="entry name" value="Pectinesterase"/>
    <property type="match status" value="1"/>
</dbReference>
<organism evidence="17 18">
    <name type="scientific">Nicotiana tabacum</name>
    <name type="common">Common tobacco</name>
    <dbReference type="NCBI Taxonomy" id="4097"/>
    <lineage>
        <taxon>Eukaryota</taxon>
        <taxon>Viridiplantae</taxon>
        <taxon>Streptophyta</taxon>
        <taxon>Embryophyta</taxon>
        <taxon>Tracheophyta</taxon>
        <taxon>Spermatophyta</taxon>
        <taxon>Magnoliopsida</taxon>
        <taxon>eudicotyledons</taxon>
        <taxon>Gunneridae</taxon>
        <taxon>Pentapetalae</taxon>
        <taxon>asterids</taxon>
        <taxon>lamiids</taxon>
        <taxon>Solanales</taxon>
        <taxon>Solanaceae</taxon>
        <taxon>Nicotianoideae</taxon>
        <taxon>Nicotianeae</taxon>
        <taxon>Nicotiana</taxon>
    </lineage>
</organism>
<dbReference type="RefSeq" id="XP_016439523.1">
    <property type="nucleotide sequence ID" value="XM_016584037.1"/>
</dbReference>
<evidence type="ECO:0000256" key="12">
    <source>
        <dbReference type="ARBA" id="ARBA00023180"/>
    </source>
</evidence>
<dbReference type="Pfam" id="PF01095">
    <property type="entry name" value="Pectinesterase"/>
    <property type="match status" value="1"/>
</dbReference>
<gene>
    <name evidence="18" type="primary">LOC107765400</name>
</gene>
<dbReference type="FunFam" id="1.20.140.40:FF:000004">
    <property type="entry name" value="Pectinesterase"/>
    <property type="match status" value="1"/>
</dbReference>
<evidence type="ECO:0000256" key="8">
    <source>
        <dbReference type="ARBA" id="ARBA00022729"/>
    </source>
</evidence>
<dbReference type="Gene3D" id="1.20.140.40">
    <property type="entry name" value="Invertase/pectin methylesterase inhibitor family protein"/>
    <property type="match status" value="1"/>
</dbReference>
<keyword evidence="9 16" id="KW-0378">Hydrolase</keyword>
<dbReference type="PaxDb" id="4097-A0A1S3XHY9"/>
<reference evidence="18" key="2">
    <citation type="submission" date="2025-08" db="UniProtKB">
        <authorList>
            <consortium name="RefSeq"/>
        </authorList>
    </citation>
    <scope>IDENTIFICATION</scope>
    <source>
        <tissue evidence="18">Leaf</tissue>
    </source>
</reference>
<evidence type="ECO:0000313" key="17">
    <source>
        <dbReference type="Proteomes" id="UP000790787"/>
    </source>
</evidence>
<dbReference type="InterPro" id="IPR012334">
    <property type="entry name" value="Pectin_lyas_fold"/>
</dbReference>
<dbReference type="InterPro" id="IPR033131">
    <property type="entry name" value="Pectinesterase_Asp_AS"/>
</dbReference>
<dbReference type="InterPro" id="IPR000070">
    <property type="entry name" value="Pectinesterase_cat"/>
</dbReference>
<keyword evidence="12" id="KW-0325">Glycoprotein</keyword>
<reference evidence="17" key="1">
    <citation type="journal article" date="2014" name="Nat. Commun.">
        <title>The tobacco genome sequence and its comparison with those of tomato and potato.</title>
        <authorList>
            <person name="Sierro N."/>
            <person name="Battey J.N."/>
            <person name="Ouadi S."/>
            <person name="Bakaher N."/>
            <person name="Bovet L."/>
            <person name="Willig A."/>
            <person name="Goepfert S."/>
            <person name="Peitsch M.C."/>
            <person name="Ivanov N.V."/>
        </authorList>
    </citation>
    <scope>NUCLEOTIDE SEQUENCE [LARGE SCALE GENOMIC DNA]</scope>
</reference>
<dbReference type="CDD" id="cd15798">
    <property type="entry name" value="PMEI-like_3"/>
    <property type="match status" value="1"/>
</dbReference>
<dbReference type="GO" id="GO:0030599">
    <property type="term" value="F:pectinesterase activity"/>
    <property type="evidence" value="ECO:0000318"/>
    <property type="project" value="GO_Central"/>
</dbReference>
<dbReference type="GO" id="GO:0042545">
    <property type="term" value="P:cell wall modification"/>
    <property type="evidence" value="ECO:0007669"/>
    <property type="project" value="UniProtKB-UniRule"/>
</dbReference>
<dbReference type="InterPro" id="IPR011050">
    <property type="entry name" value="Pectin_lyase_fold/virulence"/>
</dbReference>
<evidence type="ECO:0000256" key="16">
    <source>
        <dbReference type="RuleBase" id="RU000589"/>
    </source>
</evidence>
<dbReference type="InterPro" id="IPR006501">
    <property type="entry name" value="Pectinesterase_inhib_dom"/>
</dbReference>
<dbReference type="GO" id="GO:0046910">
    <property type="term" value="F:pectinesterase inhibitor activity"/>
    <property type="evidence" value="ECO:0000318"/>
    <property type="project" value="GO_Central"/>
</dbReference>
<comment type="similarity">
    <text evidence="4">In the C-terminal section; belongs to the pectinesterase family.</text>
</comment>
<evidence type="ECO:0000256" key="4">
    <source>
        <dbReference type="ARBA" id="ARBA00007786"/>
    </source>
</evidence>
<evidence type="ECO:0000256" key="14">
    <source>
        <dbReference type="ARBA" id="ARBA00047928"/>
    </source>
</evidence>
<dbReference type="RefSeq" id="XP_016439523.2">
    <property type="nucleotide sequence ID" value="XM_016584037.2"/>
</dbReference>
<protein>
    <recommendedName>
        <fullName evidence="5 16">Pectinesterase</fullName>
        <ecNumber evidence="5 16">3.1.1.11</ecNumber>
    </recommendedName>
</protein>
<keyword evidence="6" id="KW-0134">Cell wall</keyword>
<dbReference type="GO" id="GO:0045490">
    <property type="term" value="P:pectin catabolic process"/>
    <property type="evidence" value="ECO:0007669"/>
    <property type="project" value="UniProtKB-UniRule"/>
</dbReference>
<evidence type="ECO:0000256" key="13">
    <source>
        <dbReference type="ARBA" id="ARBA00023316"/>
    </source>
</evidence>
<comment type="similarity">
    <text evidence="3">In the N-terminal section; belongs to the PMEI family.</text>
</comment>
<dbReference type="NCBIfam" id="TIGR01614">
    <property type="entry name" value="PME_inhib"/>
    <property type="match status" value="1"/>
</dbReference>
<sequence length="597" mass="66408">MPISIKPLQKKPYTNHHFMCIPKAMAKNSNFFFVHFALFCTTLFLLIPILFSQSFAADVPPNTPVPPSVICKSTPYPSFCRSSVLPPTGSPNENVYAYGRKSVRKSLSSARKFLSLIQKYLRKSKHLTITAVRALEDCHFLAGLNMDYLSSSFKTVNVTSKILPVLEADDVQTMLSAILTNTQTCLDGLQATSSAWSVRNGLVAPLSNDTKLYSVSLALFTKGWVPKKKNGLKIRQPSQKKLFKNGQLSFQMSARNQAILETVSRRKLLQEQENNDQVNVSDIVIVNQDGSGNFTTINDAVAAAPNNTKVDAGYFLIYITEGVYEEYVVIAKNKKYLMMIGDGINRTIITGNHSFVDGWTTFNSSTFSVVGLGFVAVDITFQNTAGAIKHQAVAVRNGADLSTFYSCSFEAYQDTLYVHSLRQFYRECDIYGTVDFIFGNAAAVFQNCNLYPRLPLPNQFNAITAQGRTDINQNTGISIHNCTIRPADDLAFSSSSTKTYLGRPWKEYSRTIYMQSYMDGFIHPLGWHDWSGDFALNTSYYAEFNNTGPGSNTTDRVTWPAIQILNATDAVNFTVSGFLVGDDWLPQTGVPYFNSLL</sequence>
<evidence type="ECO:0000256" key="1">
    <source>
        <dbReference type="ARBA" id="ARBA00004191"/>
    </source>
</evidence>
<dbReference type="OrthoDB" id="2019149at2759"/>
<dbReference type="EC" id="3.1.1.11" evidence="5 16"/>
<dbReference type="Gene3D" id="2.160.20.10">
    <property type="entry name" value="Single-stranded right-handed beta-helix, Pectin lyase-like"/>
    <property type="match status" value="1"/>
</dbReference>
<dbReference type="SUPFAM" id="SSF51126">
    <property type="entry name" value="Pectin lyase-like"/>
    <property type="match status" value="1"/>
</dbReference>
<evidence type="ECO:0000256" key="6">
    <source>
        <dbReference type="ARBA" id="ARBA00022512"/>
    </source>
</evidence>
<proteinExistence type="inferred from homology"/>
<dbReference type="PROSITE" id="PS00503">
    <property type="entry name" value="PECTINESTERASE_2"/>
    <property type="match status" value="1"/>
</dbReference>
<dbReference type="SMR" id="A0A1S3XHY9"/>
<evidence type="ECO:0000256" key="9">
    <source>
        <dbReference type="ARBA" id="ARBA00022801"/>
    </source>
</evidence>
<evidence type="ECO:0000256" key="3">
    <source>
        <dbReference type="ARBA" id="ARBA00006027"/>
    </source>
</evidence>
<dbReference type="OMA" id="TPDPKFC"/>
<evidence type="ECO:0000256" key="2">
    <source>
        <dbReference type="ARBA" id="ARBA00005184"/>
    </source>
</evidence>
<evidence type="ECO:0000256" key="7">
    <source>
        <dbReference type="ARBA" id="ARBA00022525"/>
    </source>
</evidence>
<accession>A0A1S3XHY9</accession>
<comment type="catalytic activity">
    <reaction evidence="14 16">
        <text>[(1-&gt;4)-alpha-D-galacturonosyl methyl ester](n) + n H2O = [(1-&gt;4)-alpha-D-galacturonosyl](n) + n methanol + n H(+)</text>
        <dbReference type="Rhea" id="RHEA:22380"/>
        <dbReference type="Rhea" id="RHEA-COMP:14570"/>
        <dbReference type="Rhea" id="RHEA-COMP:14573"/>
        <dbReference type="ChEBI" id="CHEBI:15377"/>
        <dbReference type="ChEBI" id="CHEBI:15378"/>
        <dbReference type="ChEBI" id="CHEBI:17790"/>
        <dbReference type="ChEBI" id="CHEBI:140522"/>
        <dbReference type="ChEBI" id="CHEBI:140523"/>
        <dbReference type="EC" id="3.1.1.11"/>
    </reaction>
</comment>
<comment type="function">
    <text evidence="15">Acts in the modification of cell walls via demethylesterification of cell wall pectin.</text>
</comment>
<keyword evidence="13" id="KW-0961">Cell wall biogenesis/degradation</keyword>
<dbReference type="SUPFAM" id="SSF101148">
    <property type="entry name" value="Plant invertase/pectin methylesterase inhibitor"/>
    <property type="match status" value="1"/>
</dbReference>
<comment type="subcellular location">
    <subcellularLocation>
        <location evidence="1">Secreted</location>
        <location evidence="1">Cell wall</location>
    </subcellularLocation>
</comment>
<dbReference type="InterPro" id="IPR035513">
    <property type="entry name" value="Invertase/methylesterase_inhib"/>
</dbReference>
<keyword evidence="10 16" id="KW-0063">Aspartyl esterase</keyword>
<keyword evidence="11" id="KW-1015">Disulfide bond</keyword>
<dbReference type="KEGG" id="nta:107765400"/>